<dbReference type="InterPro" id="IPR025857">
    <property type="entry name" value="MacB_PCD"/>
</dbReference>
<feature type="transmembrane region" description="Helical" evidence="6">
    <location>
        <begin position="20"/>
        <end position="41"/>
    </location>
</feature>
<gene>
    <name evidence="9" type="ORF">D4L85_04910</name>
</gene>
<dbReference type="Pfam" id="PF12704">
    <property type="entry name" value="MacB_PCD"/>
    <property type="match status" value="1"/>
</dbReference>
<dbReference type="AlphaFoldDB" id="A0A385SFH3"/>
<feature type="domain" description="ABC3 transporter permease C-terminal" evidence="7">
    <location>
        <begin position="309"/>
        <end position="425"/>
    </location>
</feature>
<feature type="domain" description="ABC3 transporter permease C-terminal" evidence="7">
    <location>
        <begin position="715"/>
        <end position="823"/>
    </location>
</feature>
<evidence type="ECO:0000256" key="5">
    <source>
        <dbReference type="ARBA" id="ARBA00023136"/>
    </source>
</evidence>
<dbReference type="KEGG" id="chk:D4L85_04910"/>
<feature type="transmembrane region" description="Helical" evidence="6">
    <location>
        <begin position="303"/>
        <end position="323"/>
    </location>
</feature>
<feature type="transmembrane region" description="Helical" evidence="6">
    <location>
        <begin position="715"/>
        <end position="735"/>
    </location>
</feature>
<protein>
    <submittedName>
        <fullName evidence="9">ABC transporter permease</fullName>
    </submittedName>
</protein>
<dbReference type="GO" id="GO:0005886">
    <property type="term" value="C:plasma membrane"/>
    <property type="evidence" value="ECO:0007669"/>
    <property type="project" value="UniProtKB-SubCell"/>
</dbReference>
<feature type="transmembrane region" description="Helical" evidence="6">
    <location>
        <begin position="793"/>
        <end position="817"/>
    </location>
</feature>
<evidence type="ECO:0000259" key="7">
    <source>
        <dbReference type="Pfam" id="PF02687"/>
    </source>
</evidence>
<dbReference type="EMBL" id="CP032382">
    <property type="protein sequence ID" value="AYB29959.1"/>
    <property type="molecule type" value="Genomic_DNA"/>
</dbReference>
<dbReference type="Proteomes" id="UP000266183">
    <property type="component" value="Chromosome"/>
</dbReference>
<keyword evidence="2" id="KW-1003">Cell membrane</keyword>
<dbReference type="GO" id="GO:0022857">
    <property type="term" value="F:transmembrane transporter activity"/>
    <property type="evidence" value="ECO:0007669"/>
    <property type="project" value="TreeGrafter"/>
</dbReference>
<evidence type="ECO:0000256" key="2">
    <source>
        <dbReference type="ARBA" id="ARBA00022475"/>
    </source>
</evidence>
<dbReference type="Pfam" id="PF02687">
    <property type="entry name" value="FtsX"/>
    <property type="match status" value="2"/>
</dbReference>
<comment type="subcellular location">
    <subcellularLocation>
        <location evidence="1">Cell membrane</location>
        <topology evidence="1">Multi-pass membrane protein</topology>
    </subcellularLocation>
</comment>
<organism evidence="9 10">
    <name type="scientific">Chryseolinea soli</name>
    <dbReference type="NCBI Taxonomy" id="2321403"/>
    <lineage>
        <taxon>Bacteria</taxon>
        <taxon>Pseudomonadati</taxon>
        <taxon>Bacteroidota</taxon>
        <taxon>Cytophagia</taxon>
        <taxon>Cytophagales</taxon>
        <taxon>Fulvivirgaceae</taxon>
        <taxon>Chryseolinea</taxon>
    </lineage>
</organism>
<evidence type="ECO:0000313" key="10">
    <source>
        <dbReference type="Proteomes" id="UP000266183"/>
    </source>
</evidence>
<keyword evidence="5 6" id="KW-0472">Membrane</keyword>
<feature type="transmembrane region" description="Helical" evidence="6">
    <location>
        <begin position="755"/>
        <end position="781"/>
    </location>
</feature>
<proteinExistence type="predicted"/>
<dbReference type="OrthoDB" id="5933722at2"/>
<feature type="transmembrane region" description="Helical" evidence="6">
    <location>
        <begin position="350"/>
        <end position="377"/>
    </location>
</feature>
<feature type="domain" description="MacB-like periplasmic core" evidence="8">
    <location>
        <begin position="21"/>
        <end position="207"/>
    </location>
</feature>
<dbReference type="RefSeq" id="WP_119753266.1">
    <property type="nucleotide sequence ID" value="NZ_CP032382.1"/>
</dbReference>
<evidence type="ECO:0000256" key="6">
    <source>
        <dbReference type="SAM" id="Phobius"/>
    </source>
</evidence>
<keyword evidence="3 6" id="KW-0812">Transmembrane</keyword>
<evidence type="ECO:0000313" key="9">
    <source>
        <dbReference type="EMBL" id="AYB29959.1"/>
    </source>
</evidence>
<feature type="transmembrane region" description="Helical" evidence="6">
    <location>
        <begin position="398"/>
        <end position="422"/>
    </location>
</feature>
<evidence type="ECO:0000259" key="8">
    <source>
        <dbReference type="Pfam" id="PF12704"/>
    </source>
</evidence>
<dbReference type="InterPro" id="IPR050250">
    <property type="entry name" value="Macrolide_Exporter_MacB"/>
</dbReference>
<dbReference type="InterPro" id="IPR003838">
    <property type="entry name" value="ABC3_permease_C"/>
</dbReference>
<dbReference type="PANTHER" id="PTHR30572">
    <property type="entry name" value="MEMBRANE COMPONENT OF TRANSPORTER-RELATED"/>
    <property type="match status" value="1"/>
</dbReference>
<evidence type="ECO:0000256" key="1">
    <source>
        <dbReference type="ARBA" id="ARBA00004651"/>
    </source>
</evidence>
<accession>A0A385SFH3</accession>
<sequence length="835" mass="93610">MMANYTLLAVRNLLKQRGYALVNIFGLAVGLGAAICILLYVRDELTFDRMHPDVEHLYRIGFWREAPNGEAGGSSYSPAGWDNYIQSNYEGVGAITSFIRRGMPTSIHDVQHDKIVLAEDKDIIWAEPSITNVLSIPIVKGAKTNPLKEVNSIMLTESAARDVFGEDDPIGKILTVSNMFATNGQKVEMLVTAVIKDFPSNTHIDPKYIANIFALKPFNEDLENRLNTSMGYGNTQFWSESFFVCSDPEKIGVIKVDLQKRANEIVAKENLQFKFKPVIRKITEAHFDKEVYWWPHKSVDIKYIYVFMTIAFLILVVACINYINLATAKSTARAREIGLRKTFGGVRAQLFFQFMIESFVLVTLSALLALLFILLLMPQFNMLLRKTFSYLHLFNTEMLLIIGGVILGVTFLAGSYPALFVSGFQPAAVLKGKFAFRKGPNIFRQVLTTIQFGVAVILLSCTFIVVNQMNVMRNSKLNEAGNQIVGIRYGGFSGSATDAQYQSYKNLILQDPQIDAVTLANHLPRQDNFPAMNMEFQFPELSDQKFDWFQLNGDYHFPQTFNLKIIAGRTFDPKNIADTTAILLNESAVRLLKTTPEAIIGKEVIRPAIASQFFGPPDTTQPPVHGIVIGVMEDFPFRSVNYKIDPLGVAPKPHGQDRIIYVRLPQGNTEQKLAGLEKKWKQVFPNYGFDYWFIDEEFGRMYENEARVAALTEKFSWLAIFVACVGLYGLAAFMAEQRTKEIGIRKTMGARNGQILLLLLKVFGRLLLIASLMGVPVAYLLSRNWLESFVYRTPLSATVFGGALLAIAVITLITVGYETLKAAVANPIKAIRHEG</sequence>
<dbReference type="PANTHER" id="PTHR30572:SF18">
    <property type="entry name" value="ABC-TYPE MACROLIDE FAMILY EXPORT SYSTEM PERMEASE COMPONENT 2"/>
    <property type="match status" value="1"/>
</dbReference>
<keyword evidence="10" id="KW-1185">Reference proteome</keyword>
<evidence type="ECO:0000256" key="4">
    <source>
        <dbReference type="ARBA" id="ARBA00022989"/>
    </source>
</evidence>
<keyword evidence="4 6" id="KW-1133">Transmembrane helix</keyword>
<evidence type="ECO:0000256" key="3">
    <source>
        <dbReference type="ARBA" id="ARBA00022692"/>
    </source>
</evidence>
<feature type="transmembrane region" description="Helical" evidence="6">
    <location>
        <begin position="442"/>
        <end position="466"/>
    </location>
</feature>
<reference evidence="10" key="1">
    <citation type="submission" date="2018-09" db="EMBL/GenBank/DDBJ databases">
        <title>Chryseolinea sp. KIS68-18 isolated from soil.</title>
        <authorList>
            <person name="Weon H.-Y."/>
            <person name="Kwon S.-W."/>
            <person name="Lee S.A."/>
        </authorList>
    </citation>
    <scope>NUCLEOTIDE SEQUENCE [LARGE SCALE GENOMIC DNA]</scope>
    <source>
        <strain evidence="10">KIS68-18</strain>
    </source>
</reference>
<name>A0A385SFH3_9BACT</name>